<dbReference type="Proteomes" id="UP001056120">
    <property type="component" value="Linkage Group LG20"/>
</dbReference>
<name>A0ACB9D500_9ASTR</name>
<evidence type="ECO:0000313" key="1">
    <source>
        <dbReference type="EMBL" id="KAI3741683.1"/>
    </source>
</evidence>
<accession>A0ACB9D500</accession>
<reference evidence="1 2" key="2">
    <citation type="journal article" date="2022" name="Mol. Ecol. Resour.">
        <title>The genomes of chicory, endive, great burdock and yacon provide insights into Asteraceae paleo-polyploidization history and plant inulin production.</title>
        <authorList>
            <person name="Fan W."/>
            <person name="Wang S."/>
            <person name="Wang H."/>
            <person name="Wang A."/>
            <person name="Jiang F."/>
            <person name="Liu H."/>
            <person name="Zhao H."/>
            <person name="Xu D."/>
            <person name="Zhang Y."/>
        </authorList>
    </citation>
    <scope>NUCLEOTIDE SEQUENCE [LARGE SCALE GENOMIC DNA]</scope>
    <source>
        <strain evidence="2">cv. Yunnan</strain>
        <tissue evidence="1">Leaves</tissue>
    </source>
</reference>
<proteinExistence type="predicted"/>
<sequence>MSTAIFILILILIVGVFSVQYSYAQKSTISAVFVFGDSTVDPGNNNYLPTIARGNFPPYGKDFDNHEPTGRFSNGRLVPDFVAEFVGVKKNLPPYLDPSLTIEDLMTGVSFASAGAGFDPLTSQISMALTQSQQLDLFKEYKAKLEVAIGKERTDDLVRRAGYLVSSGTNDFTFNYYGPLQVRRKAYPTISEYQQFQWQLVEQFLQDLLDEDAQKIGVVGVPPIGCLPAVITLNSKNPISDRECIESLNSLSRNVNQMIQNNLKRLERPGTKIVYADIYTPIINMVQQKTKYGFEEVHKGCCGTGLIEADFGCNHKSPLCDDVLKYVFWDAFHPTEKGYRIIFNSLKSVIQKNIA</sequence>
<protein>
    <submittedName>
        <fullName evidence="1">Uncharacterized protein</fullName>
    </submittedName>
</protein>
<keyword evidence="2" id="KW-1185">Reference proteome</keyword>
<organism evidence="1 2">
    <name type="scientific">Smallanthus sonchifolius</name>
    <dbReference type="NCBI Taxonomy" id="185202"/>
    <lineage>
        <taxon>Eukaryota</taxon>
        <taxon>Viridiplantae</taxon>
        <taxon>Streptophyta</taxon>
        <taxon>Embryophyta</taxon>
        <taxon>Tracheophyta</taxon>
        <taxon>Spermatophyta</taxon>
        <taxon>Magnoliopsida</taxon>
        <taxon>eudicotyledons</taxon>
        <taxon>Gunneridae</taxon>
        <taxon>Pentapetalae</taxon>
        <taxon>asterids</taxon>
        <taxon>campanulids</taxon>
        <taxon>Asterales</taxon>
        <taxon>Asteraceae</taxon>
        <taxon>Asteroideae</taxon>
        <taxon>Heliantheae alliance</taxon>
        <taxon>Millerieae</taxon>
        <taxon>Smallanthus</taxon>
    </lineage>
</organism>
<evidence type="ECO:0000313" key="2">
    <source>
        <dbReference type="Proteomes" id="UP001056120"/>
    </source>
</evidence>
<comment type="caution">
    <text evidence="1">The sequence shown here is derived from an EMBL/GenBank/DDBJ whole genome shotgun (WGS) entry which is preliminary data.</text>
</comment>
<dbReference type="EMBL" id="CM042037">
    <property type="protein sequence ID" value="KAI3741683.1"/>
    <property type="molecule type" value="Genomic_DNA"/>
</dbReference>
<gene>
    <name evidence="1" type="ORF">L1987_59357</name>
</gene>
<reference evidence="2" key="1">
    <citation type="journal article" date="2022" name="Mol. Ecol. Resour.">
        <title>The genomes of chicory, endive, great burdock and yacon provide insights into Asteraceae palaeo-polyploidization history and plant inulin production.</title>
        <authorList>
            <person name="Fan W."/>
            <person name="Wang S."/>
            <person name="Wang H."/>
            <person name="Wang A."/>
            <person name="Jiang F."/>
            <person name="Liu H."/>
            <person name="Zhao H."/>
            <person name="Xu D."/>
            <person name="Zhang Y."/>
        </authorList>
    </citation>
    <scope>NUCLEOTIDE SEQUENCE [LARGE SCALE GENOMIC DNA]</scope>
    <source>
        <strain evidence="2">cv. Yunnan</strain>
    </source>
</reference>